<dbReference type="EMBL" id="CAJVQB010024995">
    <property type="protein sequence ID" value="CAG8805318.1"/>
    <property type="molecule type" value="Genomic_DNA"/>
</dbReference>
<sequence>MTSQPNLEDKQAGPETEQVEEKRLYSQAARQSVSGENTRITRKVDMSWADEVSTKLENIKETEFDKSE</sequence>
<evidence type="ECO:0000313" key="2">
    <source>
        <dbReference type="EMBL" id="CAG8805318.1"/>
    </source>
</evidence>
<gene>
    <name evidence="2" type="ORF">GMARGA_LOCUS24065</name>
</gene>
<protein>
    <submittedName>
        <fullName evidence="2">36923_t:CDS:1</fullName>
    </submittedName>
</protein>
<keyword evidence="3" id="KW-1185">Reference proteome</keyword>
<comment type="caution">
    <text evidence="2">The sequence shown here is derived from an EMBL/GenBank/DDBJ whole genome shotgun (WGS) entry which is preliminary data.</text>
</comment>
<dbReference type="Proteomes" id="UP000789901">
    <property type="component" value="Unassembled WGS sequence"/>
</dbReference>
<organism evidence="2 3">
    <name type="scientific">Gigaspora margarita</name>
    <dbReference type="NCBI Taxonomy" id="4874"/>
    <lineage>
        <taxon>Eukaryota</taxon>
        <taxon>Fungi</taxon>
        <taxon>Fungi incertae sedis</taxon>
        <taxon>Mucoromycota</taxon>
        <taxon>Glomeromycotina</taxon>
        <taxon>Glomeromycetes</taxon>
        <taxon>Diversisporales</taxon>
        <taxon>Gigasporaceae</taxon>
        <taxon>Gigaspora</taxon>
    </lineage>
</organism>
<evidence type="ECO:0000256" key="1">
    <source>
        <dbReference type="SAM" id="MobiDB-lite"/>
    </source>
</evidence>
<evidence type="ECO:0000313" key="3">
    <source>
        <dbReference type="Proteomes" id="UP000789901"/>
    </source>
</evidence>
<name>A0ABN7VZF0_GIGMA</name>
<accession>A0ABN7VZF0</accession>
<feature type="compositionally biased region" description="Polar residues" evidence="1">
    <location>
        <begin position="28"/>
        <end position="38"/>
    </location>
</feature>
<reference evidence="2 3" key="1">
    <citation type="submission" date="2021-06" db="EMBL/GenBank/DDBJ databases">
        <authorList>
            <person name="Kallberg Y."/>
            <person name="Tangrot J."/>
            <person name="Rosling A."/>
        </authorList>
    </citation>
    <scope>NUCLEOTIDE SEQUENCE [LARGE SCALE GENOMIC DNA]</scope>
    <source>
        <strain evidence="2 3">120-4 pot B 10/14</strain>
    </source>
</reference>
<proteinExistence type="predicted"/>
<feature type="region of interest" description="Disordered" evidence="1">
    <location>
        <begin position="1"/>
        <end position="39"/>
    </location>
</feature>